<protein>
    <submittedName>
        <fullName evidence="1">Ubiquinone biosynthesis protein UbiB</fullName>
    </submittedName>
</protein>
<accession>A0A2A4YGT5</accession>
<name>A0A2A4YGT5_UNCAE</name>
<dbReference type="Proteomes" id="UP000217838">
    <property type="component" value="Unassembled WGS sequence"/>
</dbReference>
<organism evidence="1 2">
    <name type="scientific">Aerophobetes bacterium</name>
    <dbReference type="NCBI Taxonomy" id="2030807"/>
    <lineage>
        <taxon>Bacteria</taxon>
        <taxon>Candidatus Aerophobota</taxon>
    </lineage>
</organism>
<dbReference type="EMBL" id="NVUU01000059">
    <property type="protein sequence ID" value="PCI93545.1"/>
    <property type="molecule type" value="Genomic_DNA"/>
</dbReference>
<evidence type="ECO:0000313" key="2">
    <source>
        <dbReference type="Proteomes" id="UP000217838"/>
    </source>
</evidence>
<sequence length="60" mass="6759">MEMQPQLMLLQKTMVVVEGVGRTFDPNLNMWEIAEPVVEEWMKSKLGPEARLNDAVEGAA</sequence>
<proteinExistence type="predicted"/>
<evidence type="ECO:0000313" key="1">
    <source>
        <dbReference type="EMBL" id="PCI93545.1"/>
    </source>
</evidence>
<keyword evidence="1" id="KW-0830">Ubiquinone</keyword>
<comment type="caution">
    <text evidence="1">The sequence shown here is derived from an EMBL/GenBank/DDBJ whole genome shotgun (WGS) entry which is preliminary data.</text>
</comment>
<reference evidence="2" key="1">
    <citation type="submission" date="2017-08" db="EMBL/GenBank/DDBJ databases">
        <title>A dynamic microbial community with high functional redundancy inhabits the cold, oxic subseafloor aquifer.</title>
        <authorList>
            <person name="Tully B.J."/>
            <person name="Wheat C.G."/>
            <person name="Glazer B.T."/>
            <person name="Huber J.A."/>
        </authorList>
    </citation>
    <scope>NUCLEOTIDE SEQUENCE [LARGE SCALE GENOMIC DNA]</scope>
</reference>
<feature type="non-terminal residue" evidence="1">
    <location>
        <position position="60"/>
    </location>
</feature>
<gene>
    <name evidence="1" type="ORF">COB11_05175</name>
</gene>
<dbReference type="AlphaFoldDB" id="A0A2A4YGT5"/>